<dbReference type="PANTHER" id="PTHR14187">
    <property type="entry name" value="ALPHA KINASE/ELONGATION FACTOR 2 KINASE"/>
    <property type="match status" value="1"/>
</dbReference>
<protein>
    <recommendedName>
        <fullName evidence="3">Hsp70 family protein</fullName>
    </recommendedName>
</protein>
<proteinExistence type="predicted"/>
<comment type="caution">
    <text evidence="1">The sequence shown here is derived from an EMBL/GenBank/DDBJ whole genome shotgun (WGS) entry which is preliminary data.</text>
</comment>
<keyword evidence="2" id="KW-1185">Reference proteome</keyword>
<organism evidence="1 2">
    <name type="scientific">Mytilus edulis</name>
    <name type="common">Blue mussel</name>
    <dbReference type="NCBI Taxonomy" id="6550"/>
    <lineage>
        <taxon>Eukaryota</taxon>
        <taxon>Metazoa</taxon>
        <taxon>Spiralia</taxon>
        <taxon>Lophotrochozoa</taxon>
        <taxon>Mollusca</taxon>
        <taxon>Bivalvia</taxon>
        <taxon>Autobranchia</taxon>
        <taxon>Pteriomorphia</taxon>
        <taxon>Mytilida</taxon>
        <taxon>Mytiloidea</taxon>
        <taxon>Mytilidae</taxon>
        <taxon>Mytilinae</taxon>
        <taxon>Mytilus</taxon>
    </lineage>
</organism>
<dbReference type="Gene3D" id="3.90.640.10">
    <property type="entry name" value="Actin, Chain A, domain 4"/>
    <property type="match status" value="1"/>
</dbReference>
<sequence>METALEQSPYGQAVSYSKQKLHISPDTFRDLFKSTTEALIKHLERMFRDDKLSDLENLIMVGGFSECELIQHRMKEKFGKHKKIIIPEEAGLAVLKGAVLYGHQPKAISARVLRRTYGIQSWRSGILRCIQNQRRSIWVVLIGARMYSLNMSRPNPRYVTDPSCQRLGNLIIPLPEIRAGQTLEIEETMVFGDTELLVRARDLHTGRVVETQFDLL</sequence>
<dbReference type="Proteomes" id="UP000683360">
    <property type="component" value="Unassembled WGS sequence"/>
</dbReference>
<evidence type="ECO:0000313" key="2">
    <source>
        <dbReference type="Proteomes" id="UP000683360"/>
    </source>
</evidence>
<dbReference type="SUPFAM" id="SSF53067">
    <property type="entry name" value="Actin-like ATPase domain"/>
    <property type="match status" value="1"/>
</dbReference>
<dbReference type="EMBL" id="CAJPWZ010000155">
    <property type="protein sequence ID" value="CAG2187117.1"/>
    <property type="molecule type" value="Genomic_DNA"/>
</dbReference>
<reference evidence="1" key="1">
    <citation type="submission" date="2021-03" db="EMBL/GenBank/DDBJ databases">
        <authorList>
            <person name="Bekaert M."/>
        </authorList>
    </citation>
    <scope>NUCLEOTIDE SEQUENCE</scope>
</reference>
<dbReference type="OrthoDB" id="6144806at2759"/>
<evidence type="ECO:0000313" key="1">
    <source>
        <dbReference type="EMBL" id="CAG2187117.1"/>
    </source>
</evidence>
<evidence type="ECO:0008006" key="3">
    <source>
        <dbReference type="Google" id="ProtNLM"/>
    </source>
</evidence>
<gene>
    <name evidence="1" type="ORF">MEDL_2623</name>
</gene>
<name>A0A8S3PTS1_MYTED</name>
<dbReference type="Gene3D" id="3.30.420.40">
    <property type="match status" value="1"/>
</dbReference>
<dbReference type="AlphaFoldDB" id="A0A8S3PTS1"/>
<accession>A0A8S3PTS1</accession>
<dbReference type="InterPro" id="IPR043129">
    <property type="entry name" value="ATPase_NBD"/>
</dbReference>
<dbReference type="PANTHER" id="PTHR14187:SF5">
    <property type="entry name" value="HEAT SHOCK 70 KDA PROTEIN 12A"/>
    <property type="match status" value="1"/>
</dbReference>